<dbReference type="InterPro" id="IPR039426">
    <property type="entry name" value="TonB-dep_rcpt-like"/>
</dbReference>
<dbReference type="GO" id="GO:0044718">
    <property type="term" value="P:siderophore transmembrane transport"/>
    <property type="evidence" value="ECO:0007669"/>
    <property type="project" value="TreeGrafter"/>
</dbReference>
<gene>
    <name evidence="14" type="ORF">C7448_104126</name>
</gene>
<comment type="caution">
    <text evidence="14">The sequence shown here is derived from an EMBL/GenBank/DDBJ whole genome shotgun (WGS) entry which is preliminary data.</text>
</comment>
<organism evidence="14 15">
    <name type="scientific">Tenacibaculum gallaicum</name>
    <dbReference type="NCBI Taxonomy" id="561505"/>
    <lineage>
        <taxon>Bacteria</taxon>
        <taxon>Pseudomonadati</taxon>
        <taxon>Bacteroidota</taxon>
        <taxon>Flavobacteriia</taxon>
        <taxon>Flavobacteriales</taxon>
        <taxon>Flavobacteriaceae</taxon>
        <taxon>Tenacibaculum</taxon>
    </lineage>
</organism>
<dbReference type="InterPro" id="IPR036942">
    <property type="entry name" value="Beta-barrel_TonB_sf"/>
</dbReference>
<evidence type="ECO:0000256" key="7">
    <source>
        <dbReference type="ARBA" id="ARBA00023136"/>
    </source>
</evidence>
<feature type="domain" description="TonB-dependent receptor-like beta-barrel" evidence="12">
    <location>
        <begin position="322"/>
        <end position="769"/>
    </location>
</feature>
<keyword evidence="2 10" id="KW-0813">Transport</keyword>
<evidence type="ECO:0000256" key="3">
    <source>
        <dbReference type="ARBA" id="ARBA00022452"/>
    </source>
</evidence>
<sequence length="796" mass="91611">MTKNYFKSEMLYFEKLESIKIICILFFSLLTSSFLYSQTVKVSGVVTDNLGIPLFQSHLQIQELNKNTLTNEDGKFTFKKIPKGKYSLKISYVGFKTNYQTIDVSGKKTNIKLTIQLKPQQNQLNEVTLEGKSSVQRLKESTANVSVLQMEKFRERNINTSDIVKQISGVNVRQTGGFGSEAKIYVNGMTGKSVPFFLDGIPLSYFGAGLGLNVLPSNLIEQIEVYKGVVPVDLGADALGGAVNIIPRKLYSDYLDVSYSAGSFNSHKMSVNAQLMSSNNQWMFGVNSFFNHSDNSYKVDVEIPNEQGNPEPARVKRFHDKYSNHLLNVYVGVLDKKYADRLVFSARYSGLDDDIQHNAIMAQPYGEATYGESTIGTSLEYEKKNILKKMDMKWYSAYNRTRGHFIDTTLNAYTWDGKIYRKRTDGGEISASRNSLKLTSQNVLNRVNLNYHPWEKGTFTLNLFTAWFRRVGEDPIAAEFYGEDFFKNPTQLFKNVLGIAYEHRFSKSLASYTGAKHFWLGADGYEIKNLEFVPNQQETSNFGFLQSLRYHITKSFLVKSSYEYATRLPDEVELFGNFTLIKSNPFLEPEQSHNLNLGFQLKTKKVSWDTNLFYRGRNNRIRLRTSQFYSQYQNLLKSRTLGVDMELRYRPVDFFDIKANATYQDLRNRSPKNITGAVDNRYFNARLPNEPYFFGNAEVRYHKENFLHTKNNISAWWSANYVNEFYLFWAVDGNKDLKNIIPPQFTQNLGITLSHPENRWTVTAEATNIFNEKVFDNFSVQRPGRAFYITLRTFIN</sequence>
<evidence type="ECO:0000313" key="14">
    <source>
        <dbReference type="EMBL" id="REH50514.1"/>
    </source>
</evidence>
<dbReference type="SUPFAM" id="SSF49464">
    <property type="entry name" value="Carboxypeptidase regulatory domain-like"/>
    <property type="match status" value="1"/>
</dbReference>
<dbReference type="InterPro" id="IPR000531">
    <property type="entry name" value="Beta-barrel_TonB"/>
</dbReference>
<dbReference type="Gene3D" id="2.170.130.10">
    <property type="entry name" value="TonB-dependent receptor, plug domain"/>
    <property type="match status" value="1"/>
</dbReference>
<evidence type="ECO:0000256" key="2">
    <source>
        <dbReference type="ARBA" id="ARBA00022448"/>
    </source>
</evidence>
<evidence type="ECO:0000256" key="11">
    <source>
        <dbReference type="RuleBase" id="RU003357"/>
    </source>
</evidence>
<dbReference type="PANTHER" id="PTHR30069">
    <property type="entry name" value="TONB-DEPENDENT OUTER MEMBRANE RECEPTOR"/>
    <property type="match status" value="1"/>
</dbReference>
<dbReference type="Pfam" id="PF07715">
    <property type="entry name" value="Plug"/>
    <property type="match status" value="1"/>
</dbReference>
<accession>A0A3E0HVM8</accession>
<keyword evidence="9 10" id="KW-0998">Cell outer membrane</keyword>
<dbReference type="GO" id="GO:0015344">
    <property type="term" value="F:siderophore uptake transmembrane transporter activity"/>
    <property type="evidence" value="ECO:0007669"/>
    <property type="project" value="TreeGrafter"/>
</dbReference>
<dbReference type="AlphaFoldDB" id="A0A3E0HVM8"/>
<evidence type="ECO:0000256" key="6">
    <source>
        <dbReference type="ARBA" id="ARBA00023077"/>
    </source>
</evidence>
<dbReference type="Proteomes" id="UP000256884">
    <property type="component" value="Unassembled WGS sequence"/>
</dbReference>
<dbReference type="SUPFAM" id="SSF56935">
    <property type="entry name" value="Porins"/>
    <property type="match status" value="1"/>
</dbReference>
<reference evidence="14 15" key="1">
    <citation type="submission" date="2018-08" db="EMBL/GenBank/DDBJ databases">
        <title>Genomic Encyclopedia of Type Strains, Phase IV (KMG-IV): sequencing the most valuable type-strain genomes for metagenomic binning, comparative biology and taxonomic classification.</title>
        <authorList>
            <person name="Goeker M."/>
        </authorList>
    </citation>
    <scope>NUCLEOTIDE SEQUENCE [LARGE SCALE GENOMIC DNA]</scope>
    <source>
        <strain evidence="14 15">DSM 18841</strain>
    </source>
</reference>
<keyword evidence="8 14" id="KW-0675">Receptor</keyword>
<keyword evidence="4 10" id="KW-0812">Transmembrane</keyword>
<dbReference type="Gene3D" id="2.40.170.20">
    <property type="entry name" value="TonB-dependent receptor, beta-barrel domain"/>
    <property type="match status" value="1"/>
</dbReference>
<evidence type="ECO:0000256" key="9">
    <source>
        <dbReference type="ARBA" id="ARBA00023237"/>
    </source>
</evidence>
<name>A0A3E0HVM8_9FLAO</name>
<evidence type="ECO:0000256" key="5">
    <source>
        <dbReference type="ARBA" id="ARBA00022729"/>
    </source>
</evidence>
<protein>
    <submittedName>
        <fullName evidence="14">Outer membrane cobalamin receptor</fullName>
    </submittedName>
</protein>
<dbReference type="InterPro" id="IPR008969">
    <property type="entry name" value="CarboxyPept-like_regulatory"/>
</dbReference>
<dbReference type="Pfam" id="PF13715">
    <property type="entry name" value="CarbopepD_reg_2"/>
    <property type="match status" value="1"/>
</dbReference>
<feature type="domain" description="TonB-dependent receptor plug" evidence="13">
    <location>
        <begin position="138"/>
        <end position="242"/>
    </location>
</feature>
<dbReference type="InterPro" id="IPR012910">
    <property type="entry name" value="Plug_dom"/>
</dbReference>
<proteinExistence type="inferred from homology"/>
<dbReference type="GO" id="GO:0009279">
    <property type="term" value="C:cell outer membrane"/>
    <property type="evidence" value="ECO:0007669"/>
    <property type="project" value="UniProtKB-SubCell"/>
</dbReference>
<comment type="similarity">
    <text evidence="10 11">Belongs to the TonB-dependent receptor family.</text>
</comment>
<dbReference type="EMBL" id="QUNS01000004">
    <property type="protein sequence ID" value="REH50514.1"/>
    <property type="molecule type" value="Genomic_DNA"/>
</dbReference>
<keyword evidence="7 10" id="KW-0472">Membrane</keyword>
<evidence type="ECO:0000256" key="10">
    <source>
        <dbReference type="PROSITE-ProRule" id="PRU01360"/>
    </source>
</evidence>
<evidence type="ECO:0000256" key="4">
    <source>
        <dbReference type="ARBA" id="ARBA00022692"/>
    </source>
</evidence>
<dbReference type="PROSITE" id="PS52016">
    <property type="entry name" value="TONB_DEPENDENT_REC_3"/>
    <property type="match status" value="1"/>
</dbReference>
<dbReference type="Pfam" id="PF00593">
    <property type="entry name" value="TonB_dep_Rec_b-barrel"/>
    <property type="match status" value="1"/>
</dbReference>
<evidence type="ECO:0000259" key="12">
    <source>
        <dbReference type="Pfam" id="PF00593"/>
    </source>
</evidence>
<keyword evidence="15" id="KW-1185">Reference proteome</keyword>
<comment type="subcellular location">
    <subcellularLocation>
        <location evidence="1 10">Cell outer membrane</location>
        <topology evidence="1 10">Multi-pass membrane protein</topology>
    </subcellularLocation>
</comment>
<evidence type="ECO:0000313" key="15">
    <source>
        <dbReference type="Proteomes" id="UP000256884"/>
    </source>
</evidence>
<keyword evidence="6 11" id="KW-0798">TonB box</keyword>
<dbReference type="PANTHER" id="PTHR30069:SF29">
    <property type="entry name" value="HEMOGLOBIN AND HEMOGLOBIN-HAPTOGLOBIN-BINDING PROTEIN 1-RELATED"/>
    <property type="match status" value="1"/>
</dbReference>
<evidence type="ECO:0000259" key="13">
    <source>
        <dbReference type="Pfam" id="PF07715"/>
    </source>
</evidence>
<keyword evidence="3 10" id="KW-1134">Transmembrane beta strand</keyword>
<keyword evidence="5" id="KW-0732">Signal</keyword>
<dbReference type="InterPro" id="IPR037066">
    <property type="entry name" value="Plug_dom_sf"/>
</dbReference>
<evidence type="ECO:0000256" key="8">
    <source>
        <dbReference type="ARBA" id="ARBA00023170"/>
    </source>
</evidence>
<dbReference type="Gene3D" id="2.60.40.1120">
    <property type="entry name" value="Carboxypeptidase-like, regulatory domain"/>
    <property type="match status" value="1"/>
</dbReference>
<evidence type="ECO:0000256" key="1">
    <source>
        <dbReference type="ARBA" id="ARBA00004571"/>
    </source>
</evidence>